<reference evidence="2 3" key="1">
    <citation type="submission" date="2023-10" db="EMBL/GenBank/DDBJ databases">
        <title>Genomes of two closely related lineages of the louse Polyplax serrata with different host specificities.</title>
        <authorList>
            <person name="Martinu J."/>
            <person name="Tarabai H."/>
            <person name="Stefka J."/>
            <person name="Hypsa V."/>
        </authorList>
    </citation>
    <scope>NUCLEOTIDE SEQUENCE [LARGE SCALE GENOMIC DNA]</scope>
    <source>
        <strain evidence="2">HR10_N</strain>
    </source>
</reference>
<dbReference type="AlphaFoldDB" id="A0AAN8XQH2"/>
<sequence length="88" mass="10133">MAGDLREKERTEEKDKSDEPSDDAMKRKPKRKYWKQDRCESGETNLGVGALINHVKGIILQQVGSCRQRNGCCLAREDFARRRAALQR</sequence>
<accession>A0AAN8XQH2</accession>
<feature type="compositionally biased region" description="Basic and acidic residues" evidence="1">
    <location>
        <begin position="1"/>
        <end position="26"/>
    </location>
</feature>
<evidence type="ECO:0000313" key="3">
    <source>
        <dbReference type="Proteomes" id="UP001372834"/>
    </source>
</evidence>
<feature type="region of interest" description="Disordered" evidence="1">
    <location>
        <begin position="1"/>
        <end position="36"/>
    </location>
</feature>
<protein>
    <submittedName>
        <fullName evidence="2">Uncharacterized protein</fullName>
    </submittedName>
</protein>
<organism evidence="2 3">
    <name type="scientific">Polyplax serrata</name>
    <name type="common">Common mouse louse</name>
    <dbReference type="NCBI Taxonomy" id="468196"/>
    <lineage>
        <taxon>Eukaryota</taxon>
        <taxon>Metazoa</taxon>
        <taxon>Ecdysozoa</taxon>
        <taxon>Arthropoda</taxon>
        <taxon>Hexapoda</taxon>
        <taxon>Insecta</taxon>
        <taxon>Pterygota</taxon>
        <taxon>Neoptera</taxon>
        <taxon>Paraneoptera</taxon>
        <taxon>Psocodea</taxon>
        <taxon>Troctomorpha</taxon>
        <taxon>Phthiraptera</taxon>
        <taxon>Anoplura</taxon>
        <taxon>Polyplacidae</taxon>
        <taxon>Polyplax</taxon>
    </lineage>
</organism>
<name>A0AAN8XQH2_POLSC</name>
<dbReference type="Proteomes" id="UP001372834">
    <property type="component" value="Unassembled WGS sequence"/>
</dbReference>
<gene>
    <name evidence="2" type="ORF">RUM43_001585</name>
</gene>
<evidence type="ECO:0000313" key="2">
    <source>
        <dbReference type="EMBL" id="KAK6645309.1"/>
    </source>
</evidence>
<evidence type="ECO:0000256" key="1">
    <source>
        <dbReference type="SAM" id="MobiDB-lite"/>
    </source>
</evidence>
<dbReference type="EMBL" id="JAWJWE010000001">
    <property type="protein sequence ID" value="KAK6645309.1"/>
    <property type="molecule type" value="Genomic_DNA"/>
</dbReference>
<proteinExistence type="predicted"/>
<comment type="caution">
    <text evidence="2">The sequence shown here is derived from an EMBL/GenBank/DDBJ whole genome shotgun (WGS) entry which is preliminary data.</text>
</comment>